<reference evidence="1 2" key="1">
    <citation type="submission" date="2024-09" db="EMBL/GenBank/DDBJ databases">
        <authorList>
            <person name="Sun Q."/>
            <person name="Mori K."/>
        </authorList>
    </citation>
    <scope>NUCLEOTIDE SEQUENCE [LARGE SCALE GENOMIC DNA]</scope>
    <source>
        <strain evidence="1 2">JCM 4362</strain>
    </source>
</reference>
<evidence type="ECO:0000313" key="1">
    <source>
        <dbReference type="EMBL" id="MFB9521678.1"/>
    </source>
</evidence>
<accession>A0ABV5PG01</accession>
<protein>
    <submittedName>
        <fullName evidence="1">Uncharacterized protein</fullName>
    </submittedName>
</protein>
<comment type="caution">
    <text evidence="1">The sequence shown here is derived from an EMBL/GenBank/DDBJ whole genome shotgun (WGS) entry which is preliminary data.</text>
</comment>
<dbReference type="EMBL" id="JBHMCR010000009">
    <property type="protein sequence ID" value="MFB9521678.1"/>
    <property type="molecule type" value="Genomic_DNA"/>
</dbReference>
<sequence length="283" mass="29522">MSHPASSSAPSTSATGALLLCRAPVEDVRLAAAVLRERALLAPAGDGWSVVVPEGRPWLAGGSAHEPVDRVLAGWASALAIGTDWPVLALWWDPDRTGYTLASGFRRAVGYEWLADGTPLGEDEAMRTFAVRLELDPVHDTASLEALAEPDDDADGRARLLGLIAVLHRVGLALPVGLAPGESADRLREAARAESGAQTVEWSGWRDALRAEFDVVDRGPVGAWVRGPRARAVGVAQVVVGAPMLGWGLRRGSAGWAVAGGVLLAQGVTGLAYDRARGAGDTP</sequence>
<name>A0ABV5PG01_STRCM</name>
<keyword evidence="2" id="KW-1185">Reference proteome</keyword>
<dbReference type="Proteomes" id="UP001589718">
    <property type="component" value="Unassembled WGS sequence"/>
</dbReference>
<dbReference type="RefSeq" id="WP_345228459.1">
    <property type="nucleotide sequence ID" value="NZ_BAAAXE010000015.1"/>
</dbReference>
<organism evidence="1 2">
    <name type="scientific">Streptomyces cremeus</name>
    <dbReference type="NCBI Taxonomy" id="66881"/>
    <lineage>
        <taxon>Bacteria</taxon>
        <taxon>Bacillati</taxon>
        <taxon>Actinomycetota</taxon>
        <taxon>Actinomycetes</taxon>
        <taxon>Kitasatosporales</taxon>
        <taxon>Streptomycetaceae</taxon>
        <taxon>Streptomyces</taxon>
    </lineage>
</organism>
<proteinExistence type="predicted"/>
<evidence type="ECO:0000313" key="2">
    <source>
        <dbReference type="Proteomes" id="UP001589718"/>
    </source>
</evidence>
<gene>
    <name evidence="1" type="ORF">ACFFTU_17175</name>
</gene>